<reference evidence="1" key="1">
    <citation type="journal article" date="2014" name="Front. Microbiol.">
        <title>High frequency of phylogenetically diverse reductive dehalogenase-homologous genes in deep subseafloor sedimentary metagenomes.</title>
        <authorList>
            <person name="Kawai M."/>
            <person name="Futagami T."/>
            <person name="Toyoda A."/>
            <person name="Takaki Y."/>
            <person name="Nishi S."/>
            <person name="Hori S."/>
            <person name="Arai W."/>
            <person name="Tsubouchi T."/>
            <person name="Morono Y."/>
            <person name="Uchiyama I."/>
            <person name="Ito T."/>
            <person name="Fujiyama A."/>
            <person name="Inagaki F."/>
            <person name="Takami H."/>
        </authorList>
    </citation>
    <scope>NUCLEOTIDE SEQUENCE</scope>
    <source>
        <strain evidence="1">Expedition CK06-06</strain>
    </source>
</reference>
<sequence>MKIPEIIDKSFFEENKANIDWKGKGTQNEPFVIDDRIDLPLNIRFMTGDLYIHIRNIDINILILENCQNIIVEDSILSKIKILKCNNVI</sequence>
<evidence type="ECO:0008006" key="2">
    <source>
        <dbReference type="Google" id="ProtNLM"/>
    </source>
</evidence>
<organism evidence="1">
    <name type="scientific">marine sediment metagenome</name>
    <dbReference type="NCBI Taxonomy" id="412755"/>
    <lineage>
        <taxon>unclassified sequences</taxon>
        <taxon>metagenomes</taxon>
        <taxon>ecological metagenomes</taxon>
    </lineage>
</organism>
<dbReference type="EMBL" id="BARS01032146">
    <property type="protein sequence ID" value="GAG26056.1"/>
    <property type="molecule type" value="Genomic_DNA"/>
</dbReference>
<dbReference type="AlphaFoldDB" id="X0XM83"/>
<gene>
    <name evidence="1" type="ORF">S01H1_49930</name>
</gene>
<feature type="non-terminal residue" evidence="1">
    <location>
        <position position="89"/>
    </location>
</feature>
<protein>
    <recommendedName>
        <fullName evidence="2">C-CAP/cofactor C-like domain-containing protein</fullName>
    </recommendedName>
</protein>
<evidence type="ECO:0000313" key="1">
    <source>
        <dbReference type="EMBL" id="GAG26056.1"/>
    </source>
</evidence>
<comment type="caution">
    <text evidence="1">The sequence shown here is derived from an EMBL/GenBank/DDBJ whole genome shotgun (WGS) entry which is preliminary data.</text>
</comment>
<proteinExistence type="predicted"/>
<name>X0XM83_9ZZZZ</name>
<accession>X0XM83</accession>